<dbReference type="Proteomes" id="UP000886191">
    <property type="component" value="Unassembled WGS sequence"/>
</dbReference>
<reference evidence="6" key="1">
    <citation type="journal article" date="2020" name="mSystems">
        <title>Genome- and Community-Level Interaction Insights into Carbon Utilization and Element Cycling Functions of Hydrothermarchaeota in Hydrothermal Sediment.</title>
        <authorList>
            <person name="Zhou Z."/>
            <person name="Liu Y."/>
            <person name="Xu W."/>
            <person name="Pan J."/>
            <person name="Luo Z.H."/>
            <person name="Li M."/>
        </authorList>
    </citation>
    <scope>NUCLEOTIDE SEQUENCE [LARGE SCALE GENOMIC DNA]</scope>
    <source>
        <strain evidence="6">HyVt-345</strain>
    </source>
</reference>
<dbReference type="InterPro" id="IPR018060">
    <property type="entry name" value="HTH_AraC"/>
</dbReference>
<keyword evidence="1" id="KW-0805">Transcription regulation</keyword>
<evidence type="ECO:0000256" key="3">
    <source>
        <dbReference type="ARBA" id="ARBA00023163"/>
    </source>
</evidence>
<dbReference type="SUPFAM" id="SSF46689">
    <property type="entry name" value="Homeodomain-like"/>
    <property type="match status" value="1"/>
</dbReference>
<evidence type="ECO:0000256" key="2">
    <source>
        <dbReference type="ARBA" id="ARBA00023125"/>
    </source>
</evidence>
<dbReference type="SMART" id="SM00342">
    <property type="entry name" value="HTH_ARAC"/>
    <property type="match status" value="1"/>
</dbReference>
<dbReference type="PROSITE" id="PS50925">
    <property type="entry name" value="BLUF"/>
    <property type="match status" value="1"/>
</dbReference>
<dbReference type="EMBL" id="DRGL01000024">
    <property type="protein sequence ID" value="HEA20652.1"/>
    <property type="molecule type" value="Genomic_DNA"/>
</dbReference>
<proteinExistence type="predicted"/>
<dbReference type="InterPro" id="IPR036046">
    <property type="entry name" value="Acylphosphatase-like_dom_sf"/>
</dbReference>
<dbReference type="InterPro" id="IPR007024">
    <property type="entry name" value="BLUF_domain"/>
</dbReference>
<dbReference type="PRINTS" id="PR00032">
    <property type="entry name" value="HTHARAC"/>
</dbReference>
<dbReference type="SUPFAM" id="SSF54975">
    <property type="entry name" value="Acylphosphatase/BLUF domain-like"/>
    <property type="match status" value="1"/>
</dbReference>
<evidence type="ECO:0000259" key="4">
    <source>
        <dbReference type="PROSITE" id="PS01124"/>
    </source>
</evidence>
<dbReference type="Pfam" id="PF12833">
    <property type="entry name" value="HTH_18"/>
    <property type="match status" value="1"/>
</dbReference>
<dbReference type="AlphaFoldDB" id="A0A831QPG2"/>
<keyword evidence="3" id="KW-0804">Transcription</keyword>
<evidence type="ECO:0000313" key="6">
    <source>
        <dbReference type="EMBL" id="HEA20652.1"/>
    </source>
</evidence>
<dbReference type="GO" id="GO:0071949">
    <property type="term" value="F:FAD binding"/>
    <property type="evidence" value="ECO:0007669"/>
    <property type="project" value="InterPro"/>
</dbReference>
<dbReference type="Gene3D" id="3.30.70.100">
    <property type="match status" value="1"/>
</dbReference>
<dbReference type="PANTHER" id="PTHR47893">
    <property type="entry name" value="REGULATORY PROTEIN PCHR"/>
    <property type="match status" value="1"/>
</dbReference>
<dbReference type="GO" id="GO:0043565">
    <property type="term" value="F:sequence-specific DNA binding"/>
    <property type="evidence" value="ECO:0007669"/>
    <property type="project" value="InterPro"/>
</dbReference>
<dbReference type="PROSITE" id="PS01124">
    <property type="entry name" value="HTH_ARAC_FAMILY_2"/>
    <property type="match status" value="1"/>
</dbReference>
<dbReference type="Pfam" id="PF04940">
    <property type="entry name" value="BLUF"/>
    <property type="match status" value="1"/>
</dbReference>
<dbReference type="Gene3D" id="1.10.10.60">
    <property type="entry name" value="Homeodomain-like"/>
    <property type="match status" value="1"/>
</dbReference>
<accession>A0A831QPG2</accession>
<dbReference type="InterPro" id="IPR018062">
    <property type="entry name" value="HTH_AraC-typ_CS"/>
</dbReference>
<feature type="domain" description="HTH araC/xylS-type" evidence="4">
    <location>
        <begin position="235"/>
        <end position="333"/>
    </location>
</feature>
<dbReference type="InterPro" id="IPR020449">
    <property type="entry name" value="Tscrpt_reg_AraC-type_HTH"/>
</dbReference>
<evidence type="ECO:0000256" key="1">
    <source>
        <dbReference type="ARBA" id="ARBA00023015"/>
    </source>
</evidence>
<dbReference type="GO" id="GO:0003700">
    <property type="term" value="F:DNA-binding transcription factor activity"/>
    <property type="evidence" value="ECO:0007669"/>
    <property type="project" value="InterPro"/>
</dbReference>
<keyword evidence="2" id="KW-0238">DNA-binding</keyword>
<protein>
    <submittedName>
        <fullName evidence="6">Helix-turn-helix domain-containing protein</fullName>
    </submittedName>
</protein>
<gene>
    <name evidence="6" type="ORF">ENH87_07015</name>
</gene>
<evidence type="ECO:0000259" key="5">
    <source>
        <dbReference type="PROSITE" id="PS50925"/>
    </source>
</evidence>
<sequence length="483" mass="55499">MLRIDEKRPIEQLRIMSVYLKGDFQEGLNAALLKVDNEKAKGRIFTYEMLKGLSVRCYNINFKKEFSFRIGGGADAPIYMLYCIEGHYFHRFSEQDEAKRISRGQNVILSARDNDLNVVTLPKDTALKLSVIIIEKPELPEDLNISKSDLESILDDLYLKVRSKGRFRHFGGINSTIDQYVRVLIENERTDVLGRLITRAAVLNTMVAQLDTHEKNIKGELETSPLSNDELERILSSVKNMQLKLHEQHTIQIFSAKTGISPKKLQMGFRFLFGSSFAKFLKKLRLETARELLETTDLHVSQIANDIGIASNSHFSKIFKEVYGFLPRDYRESVINSSSMFEISYRSSASPFLRDSELSALIENADSKNIERDVSGCLVYYENDFFQILEGPKKNVLTVFNEIKNDTRHSNVEVLWKGPRDKRIFPGAGMMLLSDRTIQTGISTGRRLAFDMRTLILDNDFKGMSSRMFWERIRNRIRTTKVA</sequence>
<dbReference type="PANTHER" id="PTHR47893:SF1">
    <property type="entry name" value="REGULATORY PROTEIN PCHR"/>
    <property type="match status" value="1"/>
</dbReference>
<feature type="domain" description="BLUF" evidence="5">
    <location>
        <begin position="340"/>
        <end position="431"/>
    </location>
</feature>
<dbReference type="SMART" id="SM01034">
    <property type="entry name" value="BLUF"/>
    <property type="match status" value="1"/>
</dbReference>
<name>A0A831QPG2_9FLAO</name>
<dbReference type="GO" id="GO:0009882">
    <property type="term" value="F:blue light photoreceptor activity"/>
    <property type="evidence" value="ECO:0007669"/>
    <property type="project" value="InterPro"/>
</dbReference>
<dbReference type="InterPro" id="IPR053142">
    <property type="entry name" value="PchR_regulatory_protein"/>
</dbReference>
<dbReference type="InterPro" id="IPR009057">
    <property type="entry name" value="Homeodomain-like_sf"/>
</dbReference>
<dbReference type="PROSITE" id="PS00041">
    <property type="entry name" value="HTH_ARAC_FAMILY_1"/>
    <property type="match status" value="1"/>
</dbReference>
<organism evidence="6">
    <name type="scientific">Pricia antarctica</name>
    <dbReference type="NCBI Taxonomy" id="641691"/>
    <lineage>
        <taxon>Bacteria</taxon>
        <taxon>Pseudomonadati</taxon>
        <taxon>Bacteroidota</taxon>
        <taxon>Flavobacteriia</taxon>
        <taxon>Flavobacteriales</taxon>
        <taxon>Flavobacteriaceae</taxon>
        <taxon>Pricia</taxon>
    </lineage>
</organism>
<comment type="caution">
    <text evidence="6">The sequence shown here is derived from an EMBL/GenBank/DDBJ whole genome shotgun (WGS) entry which is preliminary data.</text>
</comment>